<protein>
    <recommendedName>
        <fullName evidence="4">Outer membrane protein beta-barrel domain-containing protein</fullName>
    </recommendedName>
</protein>
<evidence type="ECO:0000313" key="3">
    <source>
        <dbReference type="Proteomes" id="UP000264880"/>
    </source>
</evidence>
<name>A0AAC9TRZ7_9SPIR</name>
<keyword evidence="1" id="KW-1133">Transmembrane helix</keyword>
<evidence type="ECO:0000256" key="1">
    <source>
        <dbReference type="SAM" id="Phobius"/>
    </source>
</evidence>
<evidence type="ECO:0008006" key="4">
    <source>
        <dbReference type="Google" id="ProtNLM"/>
    </source>
</evidence>
<accession>A0AAC9TRZ7</accession>
<dbReference type="KEGG" id="bhp:BHAMNSH16_03075"/>
<sequence length="223" mass="25008">MIKKHYIIIYLLIIILTISNNVYAIRHGLDFNVNVPIGMGIMIPHGSIPQYEPAGNEVNFQGGVGIGLGYYLGISDLVSMSFLGTFSYSYNKTSIHKNNININYIYEANSLTFGGMPKVYIGNFSLGLDIGIRLSLGPGITLRYKGKDYNLGGNLKPRTYLKFVADYNIFFREDMAIAIGLYLGYDWGFRLINTDIPEITKGEAYGNLDLGLQIAYRYASFFR</sequence>
<keyword evidence="1" id="KW-0472">Membrane</keyword>
<dbReference type="RefSeq" id="WP_008728384.1">
    <property type="nucleotide sequence ID" value="NZ_CP019914.1"/>
</dbReference>
<organism evidence="2 3">
    <name type="scientific">Brachyspira hampsonii</name>
    <dbReference type="NCBI Taxonomy" id="1287055"/>
    <lineage>
        <taxon>Bacteria</taxon>
        <taxon>Pseudomonadati</taxon>
        <taxon>Spirochaetota</taxon>
        <taxon>Spirochaetia</taxon>
        <taxon>Brachyspirales</taxon>
        <taxon>Brachyspiraceae</taxon>
        <taxon>Brachyspira</taxon>
    </lineage>
</organism>
<feature type="transmembrane region" description="Helical" evidence="1">
    <location>
        <begin position="68"/>
        <end position="90"/>
    </location>
</feature>
<keyword evidence="3" id="KW-1185">Reference proteome</keyword>
<dbReference type="AlphaFoldDB" id="A0AAC9TRZ7"/>
<proteinExistence type="predicted"/>
<evidence type="ECO:0000313" key="2">
    <source>
        <dbReference type="EMBL" id="ASJ20686.1"/>
    </source>
</evidence>
<feature type="transmembrane region" description="Helical" evidence="1">
    <location>
        <begin position="7"/>
        <end position="25"/>
    </location>
</feature>
<dbReference type="Proteomes" id="UP000264880">
    <property type="component" value="Chromosome"/>
</dbReference>
<keyword evidence="1" id="KW-0812">Transmembrane</keyword>
<gene>
    <name evidence="2" type="ORF">BHAMNSH16_03075</name>
</gene>
<reference evidence="2 3" key="1">
    <citation type="submission" date="2017-02" db="EMBL/GenBank/DDBJ databases">
        <title>Complete genome sequence of Brachyspira hampsonii genomovar I strain NSH-16 (ATCC BAA-2463).</title>
        <authorList>
            <person name="Mirajkar N.S."/>
            <person name="Gebhart C.J."/>
        </authorList>
    </citation>
    <scope>NUCLEOTIDE SEQUENCE [LARGE SCALE GENOMIC DNA]</scope>
    <source>
        <strain evidence="2 3">NSH-16</strain>
    </source>
</reference>
<dbReference type="EMBL" id="CP019914">
    <property type="protein sequence ID" value="ASJ20686.1"/>
    <property type="molecule type" value="Genomic_DNA"/>
</dbReference>